<evidence type="ECO:0000313" key="9">
    <source>
        <dbReference type="EMBL" id="BDU50848.1"/>
    </source>
</evidence>
<dbReference type="EC" id="2.4.2.1" evidence="6"/>
<evidence type="ECO:0000256" key="4">
    <source>
        <dbReference type="ARBA" id="ARBA00022676"/>
    </source>
</evidence>
<sequence>MYDKVMKTVEFLKAKTEYRPKVAVILGSGLGGLVDLITEKEFVDYKDIPNFPVSTVEGHKGRLVFGKIGDVELLAMQGRFHYYEGYAMKEVTYPEYVMKMFGIEKLIVSNAAGGVNRSFTPGDLMIITDHINLFGDNPLLGANDKRFGARFPDMSEAYKKNLMAKAKEVADKIGVNYQEGVYAGLTGPYYETGAEIQYLSRIGADAVGMSTVPEVIAANYLGMNVLGISCITNMATGISKTAHSHESVVDTANKATAEFCRWVEEIIKNID</sequence>
<evidence type="ECO:0000256" key="1">
    <source>
        <dbReference type="ARBA" id="ARBA00005058"/>
    </source>
</evidence>
<feature type="binding site" evidence="7">
    <location>
        <begin position="79"/>
        <end position="81"/>
    </location>
    <ligand>
        <name>phosphate</name>
        <dbReference type="ChEBI" id="CHEBI:43474"/>
    </ligand>
</feature>
<evidence type="ECO:0000313" key="10">
    <source>
        <dbReference type="Proteomes" id="UP001321582"/>
    </source>
</evidence>
<organism evidence="9 10">
    <name type="scientific">Haliovirga abyssi</name>
    <dbReference type="NCBI Taxonomy" id="2996794"/>
    <lineage>
        <taxon>Bacteria</taxon>
        <taxon>Fusobacteriati</taxon>
        <taxon>Fusobacteriota</taxon>
        <taxon>Fusobacteriia</taxon>
        <taxon>Fusobacteriales</taxon>
        <taxon>Haliovirgaceae</taxon>
        <taxon>Haliovirga</taxon>
    </lineage>
</organism>
<evidence type="ECO:0000256" key="2">
    <source>
        <dbReference type="ARBA" id="ARBA00006751"/>
    </source>
</evidence>
<keyword evidence="3" id="KW-0597">Phosphoprotein</keyword>
<feature type="binding site" evidence="7">
    <location>
        <position position="191"/>
    </location>
    <ligand>
        <name>a purine D-ribonucleoside</name>
        <dbReference type="ChEBI" id="CHEBI:142355"/>
    </ligand>
</feature>
<feature type="binding site" evidence="7">
    <location>
        <position position="111"/>
    </location>
    <ligand>
        <name>phosphate</name>
        <dbReference type="ChEBI" id="CHEBI:43474"/>
    </ligand>
</feature>
<dbReference type="NCBIfam" id="TIGR01697">
    <property type="entry name" value="PNPH-PUNA-XAPA"/>
    <property type="match status" value="1"/>
</dbReference>
<evidence type="ECO:0000256" key="5">
    <source>
        <dbReference type="ARBA" id="ARBA00022679"/>
    </source>
</evidence>
<evidence type="ECO:0000256" key="7">
    <source>
        <dbReference type="PIRSR" id="PIRSR000477-2"/>
    </source>
</evidence>
<dbReference type="PANTHER" id="PTHR11904">
    <property type="entry name" value="METHYLTHIOADENOSINE/PURINE NUCLEOSIDE PHOSPHORYLASE"/>
    <property type="match status" value="1"/>
</dbReference>
<feature type="domain" description="Nucleoside phosphorylase" evidence="8">
    <location>
        <begin position="21"/>
        <end position="268"/>
    </location>
</feature>
<dbReference type="Proteomes" id="UP001321582">
    <property type="component" value="Chromosome"/>
</dbReference>
<keyword evidence="10" id="KW-1185">Reference proteome</keyword>
<dbReference type="CDD" id="cd09009">
    <property type="entry name" value="PNP-EcPNPII_like"/>
    <property type="match status" value="1"/>
</dbReference>
<dbReference type="GO" id="GO:0005737">
    <property type="term" value="C:cytoplasm"/>
    <property type="evidence" value="ECO:0007669"/>
    <property type="project" value="TreeGrafter"/>
</dbReference>
<dbReference type="KEGG" id="haby:HLVA_14170"/>
<dbReference type="NCBIfam" id="NF006054">
    <property type="entry name" value="PRK08202.1"/>
    <property type="match status" value="1"/>
</dbReference>
<evidence type="ECO:0000256" key="6">
    <source>
        <dbReference type="PIRNR" id="PIRNR000477"/>
    </source>
</evidence>
<dbReference type="PANTHER" id="PTHR11904:SF9">
    <property type="entry name" value="PURINE NUCLEOSIDE PHOSPHORYLASE-RELATED"/>
    <property type="match status" value="1"/>
</dbReference>
<dbReference type="FunFam" id="3.40.50.1580:FF:000010">
    <property type="entry name" value="Purine nucleoside phosphorylase"/>
    <property type="match status" value="1"/>
</dbReference>
<dbReference type="InterPro" id="IPR011270">
    <property type="entry name" value="Pur_Nuc_Pase_Ino/Guo-sp"/>
</dbReference>
<evidence type="ECO:0000256" key="3">
    <source>
        <dbReference type="ARBA" id="ARBA00022553"/>
    </source>
</evidence>
<comment type="pathway">
    <text evidence="1 6">Purine metabolism; purine nucleoside salvage.</text>
</comment>
<reference evidence="9 10" key="1">
    <citation type="submission" date="2022-11" db="EMBL/GenBank/DDBJ databases">
        <title>Haliovirga abyssi gen. nov., sp. nov., a mesophilic fermentative bacterium isolated from the Iheya North hydrothermal field and the proposal of Haliovirgaceae fam. nov.</title>
        <authorList>
            <person name="Miyazaki U."/>
            <person name="Tame A."/>
            <person name="Miyazaki J."/>
            <person name="Takai K."/>
            <person name="Sawayama S."/>
            <person name="Kitajima M."/>
            <person name="Okamoto A."/>
            <person name="Nakagawa S."/>
        </authorList>
    </citation>
    <scope>NUCLEOTIDE SEQUENCE [LARGE SCALE GENOMIC DNA]</scope>
    <source>
        <strain evidence="9 10">IC12</strain>
    </source>
</reference>
<name>A0AAU9DQS5_9FUSO</name>
<dbReference type="PIRSF" id="PIRSF000477">
    <property type="entry name" value="PurNPase"/>
    <property type="match status" value="1"/>
</dbReference>
<proteinExistence type="inferred from homology"/>
<dbReference type="RefSeq" id="WP_307903700.1">
    <property type="nucleotide sequence ID" value="NZ_AP027059.1"/>
</dbReference>
<feature type="binding site" evidence="7">
    <location>
        <position position="28"/>
    </location>
    <ligand>
        <name>phosphate</name>
        <dbReference type="ChEBI" id="CHEBI:43474"/>
    </ligand>
</feature>
<feature type="binding site" evidence="7">
    <location>
        <position position="59"/>
    </location>
    <ligand>
        <name>phosphate</name>
        <dbReference type="ChEBI" id="CHEBI:43474"/>
    </ligand>
</feature>
<dbReference type="EMBL" id="AP027059">
    <property type="protein sequence ID" value="BDU50848.1"/>
    <property type="molecule type" value="Genomic_DNA"/>
</dbReference>
<comment type="similarity">
    <text evidence="2 6">Belongs to the PNP/MTAP phosphorylase family.</text>
</comment>
<dbReference type="NCBIfam" id="TIGR01700">
    <property type="entry name" value="PNPH"/>
    <property type="match status" value="1"/>
</dbReference>
<dbReference type="Pfam" id="PF01048">
    <property type="entry name" value="PNP_UDP_1"/>
    <property type="match status" value="1"/>
</dbReference>
<protein>
    <recommendedName>
        <fullName evidence="6">Purine nucleoside phosphorylase</fullName>
        <ecNumber evidence="6">2.4.2.1</ecNumber>
    </recommendedName>
    <alternativeName>
        <fullName evidence="6">Inosine-guanosine phosphorylase</fullName>
    </alternativeName>
</protein>
<feature type="binding site" evidence="7">
    <location>
        <position position="233"/>
    </location>
    <ligand>
        <name>a purine D-ribonucleoside</name>
        <dbReference type="ChEBI" id="CHEBI:142355"/>
    </ligand>
</feature>
<feature type="binding site" evidence="7">
    <location>
        <position position="210"/>
    </location>
    <ligand>
        <name>phosphate</name>
        <dbReference type="ChEBI" id="CHEBI:43474"/>
    </ligand>
</feature>
<dbReference type="GO" id="GO:0009116">
    <property type="term" value="P:nucleoside metabolic process"/>
    <property type="evidence" value="ECO:0007669"/>
    <property type="project" value="InterPro"/>
</dbReference>
<dbReference type="InterPro" id="IPR035994">
    <property type="entry name" value="Nucleoside_phosphorylase_sf"/>
</dbReference>
<keyword evidence="4 6" id="KW-0328">Glycosyltransferase</keyword>
<accession>A0AAU9DQS5</accession>
<dbReference type="InterPro" id="IPR000845">
    <property type="entry name" value="Nucleoside_phosphorylase_d"/>
</dbReference>
<dbReference type="SUPFAM" id="SSF53167">
    <property type="entry name" value="Purine and uridine phosphorylases"/>
    <property type="match status" value="1"/>
</dbReference>
<dbReference type="Gene3D" id="3.40.50.1580">
    <property type="entry name" value="Nucleoside phosphorylase domain"/>
    <property type="match status" value="1"/>
</dbReference>
<gene>
    <name evidence="9" type="ORF">HLVA_14170</name>
</gene>
<comment type="function">
    <text evidence="6">The purine nucleoside phosphorylases catalyze the phosphorolytic breakdown of the N-glycosidic bond in the beta-(deoxy)ribonucleoside molecules, with the formation of the corresponding free purine bases and pentose-1-phosphate.</text>
</comment>
<dbReference type="AlphaFoldDB" id="A0AAU9DQS5"/>
<evidence type="ECO:0000259" key="8">
    <source>
        <dbReference type="Pfam" id="PF01048"/>
    </source>
</evidence>
<dbReference type="GO" id="GO:0004731">
    <property type="term" value="F:purine-nucleoside phosphorylase activity"/>
    <property type="evidence" value="ECO:0007669"/>
    <property type="project" value="UniProtKB-EC"/>
</dbReference>
<dbReference type="InterPro" id="IPR011268">
    <property type="entry name" value="Purine_phosphorylase"/>
</dbReference>
<keyword evidence="5 6" id="KW-0808">Transferase</keyword>